<gene>
    <name evidence="2" type="ORF">KOW79_011098</name>
</gene>
<dbReference type="AlphaFoldDB" id="A0A9D3NPT8"/>
<dbReference type="EMBL" id="JAHKSW010000013">
    <property type="protein sequence ID" value="KAG7324782.1"/>
    <property type="molecule type" value="Genomic_DNA"/>
</dbReference>
<comment type="caution">
    <text evidence="2">The sequence shown here is derived from an EMBL/GenBank/DDBJ whole genome shotgun (WGS) entry which is preliminary data.</text>
</comment>
<feature type="compositionally biased region" description="Basic and acidic residues" evidence="1">
    <location>
        <begin position="104"/>
        <end position="120"/>
    </location>
</feature>
<organism evidence="2 3">
    <name type="scientific">Hemibagrus wyckioides</name>
    <dbReference type="NCBI Taxonomy" id="337641"/>
    <lineage>
        <taxon>Eukaryota</taxon>
        <taxon>Metazoa</taxon>
        <taxon>Chordata</taxon>
        <taxon>Craniata</taxon>
        <taxon>Vertebrata</taxon>
        <taxon>Euteleostomi</taxon>
        <taxon>Actinopterygii</taxon>
        <taxon>Neopterygii</taxon>
        <taxon>Teleostei</taxon>
        <taxon>Ostariophysi</taxon>
        <taxon>Siluriformes</taxon>
        <taxon>Bagridae</taxon>
        <taxon>Hemibagrus</taxon>
    </lineage>
</organism>
<sequence>MQAAICSYPALRRKRKMKRKDEGKKGTMDQIAVGVVLVLSTVKDTSPPVNPVDITQLDAMIMQQGQALVVHQELQAALQATNTQLRQVLGNPSTSGSKPVRMALPDKFDDTADTCKDERV</sequence>
<name>A0A9D3NPT8_9TELE</name>
<evidence type="ECO:0000313" key="3">
    <source>
        <dbReference type="Proteomes" id="UP000824219"/>
    </source>
</evidence>
<keyword evidence="3" id="KW-1185">Reference proteome</keyword>
<feature type="region of interest" description="Disordered" evidence="1">
    <location>
        <begin position="88"/>
        <end position="120"/>
    </location>
</feature>
<evidence type="ECO:0000256" key="1">
    <source>
        <dbReference type="SAM" id="MobiDB-lite"/>
    </source>
</evidence>
<feature type="compositionally biased region" description="Polar residues" evidence="1">
    <location>
        <begin position="88"/>
        <end position="97"/>
    </location>
</feature>
<evidence type="ECO:0000313" key="2">
    <source>
        <dbReference type="EMBL" id="KAG7324782.1"/>
    </source>
</evidence>
<accession>A0A9D3NPT8</accession>
<protein>
    <submittedName>
        <fullName evidence="2">Uncharacterized protein</fullName>
    </submittedName>
</protein>
<dbReference type="Proteomes" id="UP000824219">
    <property type="component" value="Linkage Group LG13"/>
</dbReference>
<proteinExistence type="predicted"/>
<reference evidence="2 3" key="1">
    <citation type="submission" date="2021-06" db="EMBL/GenBank/DDBJ databases">
        <title>Chromosome-level genome assembly of the red-tail catfish (Hemibagrus wyckioides).</title>
        <authorList>
            <person name="Shao F."/>
        </authorList>
    </citation>
    <scope>NUCLEOTIDE SEQUENCE [LARGE SCALE GENOMIC DNA]</scope>
    <source>
        <strain evidence="2">EC202008001</strain>
        <tissue evidence="2">Blood</tissue>
    </source>
</reference>